<dbReference type="PANTHER" id="PTHR30619:SF1">
    <property type="entry name" value="RECOMBINATION PROTEIN 2"/>
    <property type="match status" value="1"/>
</dbReference>
<keyword evidence="3" id="KW-1185">Reference proteome</keyword>
<proteinExistence type="predicted"/>
<feature type="domain" description="Metallo-beta-lactamase" evidence="1">
    <location>
        <begin position="16"/>
        <end position="84"/>
    </location>
</feature>
<accession>A0A0E9N673</accession>
<sequence>MSITVTTRMYQVGELGDCFLIRFKNGQTETNVLIDCGSFRNGAASITRMQKIAAHIKKDLNGKKLDIVVGTHQHNDHVSGFVHAEATFNNLVDQVWLSWLDDPTETLAKRIKQEQKNLVSQLQQIYGHAEKLQLAGDHLTAVKDLLGFYSITAAKGDDPEIPAKGIGILKKIGANPVKYLSPGDQPELPRFSENQVKVYVMGPPRKRELLFDKDPKKNESFDPKLAFANISASRILSALAARSKGADRREEDQFPFNKSFKKTARQLDRQFMKDYNDPDDQWRQIDLEWLEQAEGLALYLDSFTNNSSLVLAFELVKSKKVLLFAADAQTGNWLSWNEISWKNAKPGFTTKSLLENTVLYKVGHHASHNATLKDSLLAMQHDELVAMIPVDAKDPNIDREKGWKMPAKNLYAALKKQTKFRVLRMDMGFADECDPVKNKATSKWKDLAHKPVFDTKNFFMEYTVSD</sequence>
<dbReference type="OrthoDB" id="418728at2"/>
<dbReference type="PANTHER" id="PTHR30619">
    <property type="entry name" value="DNA INTERNALIZATION/COMPETENCE PROTEIN COMEC/REC2"/>
    <property type="match status" value="1"/>
</dbReference>
<protein>
    <recommendedName>
        <fullName evidence="1">Metallo-beta-lactamase domain-containing protein</fullName>
    </recommendedName>
</protein>
<evidence type="ECO:0000313" key="2">
    <source>
        <dbReference type="EMBL" id="GAO45422.1"/>
    </source>
</evidence>
<dbReference type="EMBL" id="BBWV01000005">
    <property type="protein sequence ID" value="GAO45422.1"/>
    <property type="molecule type" value="Genomic_DNA"/>
</dbReference>
<organism evidence="2 3">
    <name type="scientific">Flavihumibacter petaseus NBRC 106054</name>
    <dbReference type="NCBI Taxonomy" id="1220578"/>
    <lineage>
        <taxon>Bacteria</taxon>
        <taxon>Pseudomonadati</taxon>
        <taxon>Bacteroidota</taxon>
        <taxon>Chitinophagia</taxon>
        <taxon>Chitinophagales</taxon>
        <taxon>Chitinophagaceae</taxon>
        <taxon>Flavihumibacter</taxon>
    </lineage>
</organism>
<dbReference type="Gene3D" id="3.60.15.10">
    <property type="entry name" value="Ribonuclease Z/Hydroxyacylglutathione hydrolase-like"/>
    <property type="match status" value="1"/>
</dbReference>
<dbReference type="InterPro" id="IPR001279">
    <property type="entry name" value="Metallo-B-lactamas"/>
</dbReference>
<reference evidence="2 3" key="1">
    <citation type="submission" date="2015-04" db="EMBL/GenBank/DDBJ databases">
        <title>Whole genome shotgun sequence of Flavihumibacter petaseus NBRC 106054.</title>
        <authorList>
            <person name="Miyazawa S."/>
            <person name="Hosoyama A."/>
            <person name="Hashimoto M."/>
            <person name="Noguchi M."/>
            <person name="Tsuchikane K."/>
            <person name="Ohji S."/>
            <person name="Yamazoe A."/>
            <person name="Ichikawa N."/>
            <person name="Kimura A."/>
            <person name="Fujita N."/>
        </authorList>
    </citation>
    <scope>NUCLEOTIDE SEQUENCE [LARGE SCALE GENOMIC DNA]</scope>
    <source>
        <strain evidence="2 3">NBRC 106054</strain>
    </source>
</reference>
<dbReference type="Proteomes" id="UP000033121">
    <property type="component" value="Unassembled WGS sequence"/>
</dbReference>
<dbReference type="InterPro" id="IPR052159">
    <property type="entry name" value="Competence_DNA_uptake"/>
</dbReference>
<evidence type="ECO:0000259" key="1">
    <source>
        <dbReference type="Pfam" id="PF00753"/>
    </source>
</evidence>
<dbReference type="Pfam" id="PF00753">
    <property type="entry name" value="Lactamase_B"/>
    <property type="match status" value="1"/>
</dbReference>
<gene>
    <name evidence="2" type="ORF">FPE01S_05_01170</name>
</gene>
<dbReference type="SUPFAM" id="SSF56281">
    <property type="entry name" value="Metallo-hydrolase/oxidoreductase"/>
    <property type="match status" value="1"/>
</dbReference>
<dbReference type="STRING" id="1220578.FPE01S_05_01170"/>
<dbReference type="AlphaFoldDB" id="A0A0E9N673"/>
<name>A0A0E9N673_9BACT</name>
<dbReference type="InterPro" id="IPR036866">
    <property type="entry name" value="RibonucZ/Hydroxyglut_hydro"/>
</dbReference>
<dbReference type="RefSeq" id="WP_046371434.1">
    <property type="nucleotide sequence ID" value="NZ_BBWV01000005.1"/>
</dbReference>
<evidence type="ECO:0000313" key="3">
    <source>
        <dbReference type="Proteomes" id="UP000033121"/>
    </source>
</evidence>
<comment type="caution">
    <text evidence="2">The sequence shown here is derived from an EMBL/GenBank/DDBJ whole genome shotgun (WGS) entry which is preliminary data.</text>
</comment>